<sequence>MTTTALAGPGRTRALATSGRAAASLPRDFAPGTAAAPAQDRPSGPEGHRTTGEGA</sequence>
<proteinExistence type="predicted"/>
<name>A0ABZ1T7E8_STRVG</name>
<organism evidence="2 3">
    <name type="scientific">Streptomyces virginiae</name>
    <name type="common">Streptomyces cinnamonensis</name>
    <dbReference type="NCBI Taxonomy" id="1961"/>
    <lineage>
        <taxon>Bacteria</taxon>
        <taxon>Bacillati</taxon>
        <taxon>Actinomycetota</taxon>
        <taxon>Actinomycetes</taxon>
        <taxon>Kitasatosporales</taxon>
        <taxon>Streptomycetaceae</taxon>
        <taxon>Streptomyces</taxon>
    </lineage>
</organism>
<reference evidence="2" key="1">
    <citation type="submission" date="2022-10" db="EMBL/GenBank/DDBJ databases">
        <title>The complete genomes of actinobacterial strains from the NBC collection.</title>
        <authorList>
            <person name="Joergensen T.S."/>
            <person name="Alvarez Arevalo M."/>
            <person name="Sterndorff E.B."/>
            <person name="Faurdal D."/>
            <person name="Vuksanovic O."/>
            <person name="Mourched A.-S."/>
            <person name="Charusanti P."/>
            <person name="Shaw S."/>
            <person name="Blin K."/>
            <person name="Weber T."/>
        </authorList>
    </citation>
    <scope>NUCLEOTIDE SEQUENCE</scope>
    <source>
        <strain evidence="2">NBC_00248</strain>
    </source>
</reference>
<dbReference type="Proteomes" id="UP001432039">
    <property type="component" value="Chromosome"/>
</dbReference>
<feature type="compositionally biased region" description="Basic and acidic residues" evidence="1">
    <location>
        <begin position="46"/>
        <end position="55"/>
    </location>
</feature>
<dbReference type="RefSeq" id="WP_328960823.1">
    <property type="nucleotide sequence ID" value="NZ_CP108090.1"/>
</dbReference>
<feature type="region of interest" description="Disordered" evidence="1">
    <location>
        <begin position="1"/>
        <end position="55"/>
    </location>
</feature>
<dbReference type="EMBL" id="CP108090">
    <property type="protein sequence ID" value="WUQ11325.1"/>
    <property type="molecule type" value="Genomic_DNA"/>
</dbReference>
<evidence type="ECO:0000313" key="3">
    <source>
        <dbReference type="Proteomes" id="UP001432039"/>
    </source>
</evidence>
<keyword evidence="3" id="KW-1185">Reference proteome</keyword>
<evidence type="ECO:0000313" key="2">
    <source>
        <dbReference type="EMBL" id="WUQ11325.1"/>
    </source>
</evidence>
<accession>A0ABZ1T7E8</accession>
<evidence type="ECO:0000256" key="1">
    <source>
        <dbReference type="SAM" id="MobiDB-lite"/>
    </source>
</evidence>
<gene>
    <name evidence="2" type="ORF">OG517_07730</name>
</gene>
<protein>
    <submittedName>
        <fullName evidence="2">Uncharacterized protein</fullName>
    </submittedName>
</protein>